<comment type="similarity">
    <text evidence="4">Belongs to the WhiA family.</text>
</comment>
<name>A0A1I3HVE6_SELRU</name>
<accession>A0A1I3HVE6</accession>
<comment type="function">
    <text evidence="4">Involved in cell division and chromosome segregation.</text>
</comment>
<keyword evidence="1 4" id="KW-0132">Cell division</keyword>
<dbReference type="Pfam" id="PF10298">
    <property type="entry name" value="WhiA_N"/>
    <property type="match status" value="1"/>
</dbReference>
<feature type="domain" description="Sporulation transcription regulator WhiA N-terminal" evidence="6">
    <location>
        <begin position="20"/>
        <end position="108"/>
    </location>
</feature>
<dbReference type="Pfam" id="PF14527">
    <property type="entry name" value="LAGLIDADG_WhiA"/>
    <property type="match status" value="1"/>
</dbReference>
<dbReference type="Pfam" id="PF02650">
    <property type="entry name" value="HTH_WhiA"/>
    <property type="match status" value="1"/>
</dbReference>
<dbReference type="NCBIfam" id="TIGR00647">
    <property type="entry name" value="DNA_bind_WhiA"/>
    <property type="match status" value="1"/>
</dbReference>
<evidence type="ECO:0000259" key="6">
    <source>
        <dbReference type="Pfam" id="PF10298"/>
    </source>
</evidence>
<dbReference type="InterPro" id="IPR023054">
    <property type="entry name" value="Sporulation_regulator_WhiA_C"/>
</dbReference>
<dbReference type="InterPro" id="IPR003802">
    <property type="entry name" value="Sporulation_regulator_WhiA"/>
</dbReference>
<feature type="domain" description="WhiA LAGLIDADG-like" evidence="7">
    <location>
        <begin position="131"/>
        <end position="221"/>
    </location>
</feature>
<evidence type="ECO:0000256" key="1">
    <source>
        <dbReference type="ARBA" id="ARBA00022618"/>
    </source>
</evidence>
<dbReference type="GO" id="GO:0051301">
    <property type="term" value="P:cell division"/>
    <property type="evidence" value="ECO:0007669"/>
    <property type="project" value="UniProtKB-UniRule"/>
</dbReference>
<dbReference type="EMBL" id="FOQK01000034">
    <property type="protein sequence ID" value="SFI39728.1"/>
    <property type="molecule type" value="Genomic_DNA"/>
</dbReference>
<proteinExistence type="inferred from homology"/>
<evidence type="ECO:0000313" key="8">
    <source>
        <dbReference type="EMBL" id="SFI39728.1"/>
    </source>
</evidence>
<dbReference type="InterPro" id="IPR018478">
    <property type="entry name" value="Sporu_reg_WhiA_N_dom"/>
</dbReference>
<dbReference type="InterPro" id="IPR039518">
    <property type="entry name" value="WhiA_LAGLIDADG_dom"/>
</dbReference>
<dbReference type="GO" id="GO:0003677">
    <property type="term" value="F:DNA binding"/>
    <property type="evidence" value="ECO:0007669"/>
    <property type="project" value="UniProtKB-UniRule"/>
</dbReference>
<dbReference type="OrthoDB" id="401278at2"/>
<organism evidence="8 9">
    <name type="scientific">Selenomonas ruminantium</name>
    <dbReference type="NCBI Taxonomy" id="971"/>
    <lineage>
        <taxon>Bacteria</taxon>
        <taxon>Bacillati</taxon>
        <taxon>Bacillota</taxon>
        <taxon>Negativicutes</taxon>
        <taxon>Selenomonadales</taxon>
        <taxon>Selenomonadaceae</taxon>
        <taxon>Selenomonas</taxon>
    </lineage>
</organism>
<feature type="domain" description="Sporulation regulator WhiA C-terminal" evidence="5">
    <location>
        <begin position="224"/>
        <end position="305"/>
    </location>
</feature>
<evidence type="ECO:0000256" key="2">
    <source>
        <dbReference type="ARBA" id="ARBA00023125"/>
    </source>
</evidence>
<dbReference type="PANTHER" id="PTHR37307:SF1">
    <property type="entry name" value="CELL DIVISION PROTEIN WHIA-RELATED"/>
    <property type="match status" value="1"/>
</dbReference>
<evidence type="ECO:0000256" key="3">
    <source>
        <dbReference type="ARBA" id="ARBA00023306"/>
    </source>
</evidence>
<dbReference type="GO" id="GO:0043937">
    <property type="term" value="P:regulation of sporulation"/>
    <property type="evidence" value="ECO:0007669"/>
    <property type="project" value="InterPro"/>
</dbReference>
<dbReference type="InterPro" id="IPR027434">
    <property type="entry name" value="Homing_endonucl"/>
</dbReference>
<gene>
    <name evidence="4" type="primary">whiA</name>
    <name evidence="8" type="ORF">SAMN04487861_13427</name>
</gene>
<protein>
    <recommendedName>
        <fullName evidence="4">Probable cell division protein WhiA</fullName>
    </recommendedName>
</protein>
<dbReference type="RefSeq" id="WP_075445714.1">
    <property type="nucleotide sequence ID" value="NZ_FOQK01000034.1"/>
</dbReference>
<dbReference type="AlphaFoldDB" id="A0A1I3HVE6"/>
<dbReference type="Gene3D" id="3.10.28.10">
    <property type="entry name" value="Homing endonucleases"/>
    <property type="match status" value="1"/>
</dbReference>
<evidence type="ECO:0000256" key="4">
    <source>
        <dbReference type="HAMAP-Rule" id="MF_01420"/>
    </source>
</evidence>
<evidence type="ECO:0000259" key="7">
    <source>
        <dbReference type="Pfam" id="PF14527"/>
    </source>
</evidence>
<dbReference type="Proteomes" id="UP000183639">
    <property type="component" value="Unassembled WGS sequence"/>
</dbReference>
<keyword evidence="2 4" id="KW-0238">DNA-binding</keyword>
<sequence>MPSFATEVKNELARLSYDRSCCRTAELAALLRMGATITFGLRRTFGLNFTTKNAAVARKTLQLLKSEGGGIRTEITVRRARQLNKNNNYTVRVVPSPDVAGLLETLGFLHDDSLNMDTDMAILKKNCCRVAYLRGAFQGGGSVNRPEASYHLELVTGSYSLGKLLYTLLKRMDFPVGFIDRKDDYVVYLKEGDAVMDFLAMIQADEAVEAFEVARNVKEVREQVNRLVNCETANLQKTVDAAGRQLEAIRRLQAAEVIPRLPKKLRQTAEQRLAHPDASLAELADMLGVSKSGMNHRMRKLRELAEELPAAQL</sequence>
<evidence type="ECO:0000259" key="5">
    <source>
        <dbReference type="Pfam" id="PF02650"/>
    </source>
</evidence>
<dbReference type="HAMAP" id="MF_01420">
    <property type="entry name" value="HTH_type_WhiA"/>
    <property type="match status" value="1"/>
</dbReference>
<dbReference type="SUPFAM" id="SSF55608">
    <property type="entry name" value="Homing endonucleases"/>
    <property type="match status" value="1"/>
</dbReference>
<keyword evidence="3 4" id="KW-0131">Cell cycle</keyword>
<dbReference type="PANTHER" id="PTHR37307">
    <property type="entry name" value="CELL DIVISION PROTEIN WHIA-RELATED"/>
    <property type="match status" value="1"/>
</dbReference>
<evidence type="ECO:0000313" key="9">
    <source>
        <dbReference type="Proteomes" id="UP000183639"/>
    </source>
</evidence>
<reference evidence="8 9" key="1">
    <citation type="submission" date="2016-10" db="EMBL/GenBank/DDBJ databases">
        <authorList>
            <person name="de Groot N.N."/>
        </authorList>
    </citation>
    <scope>NUCLEOTIDE SEQUENCE [LARGE SCALE GENOMIC DNA]</scope>
    <source>
        <strain evidence="8 9">Z108</strain>
    </source>
</reference>